<organism evidence="2 3">
    <name type="scientific">Henriciella mobilis</name>
    <dbReference type="NCBI Taxonomy" id="2305467"/>
    <lineage>
        <taxon>Bacteria</taxon>
        <taxon>Pseudomonadati</taxon>
        <taxon>Pseudomonadota</taxon>
        <taxon>Alphaproteobacteria</taxon>
        <taxon>Hyphomonadales</taxon>
        <taxon>Hyphomonadaceae</taxon>
        <taxon>Henriciella</taxon>
    </lineage>
</organism>
<protein>
    <submittedName>
        <fullName evidence="2">ImmA/IrrE family metallo-endopeptidase</fullName>
    </submittedName>
</protein>
<sequence>MTLQLMANSKTTMKTAKRTMLTFNRIRPWSPEWNRLGEATQEVLLGFLQEAPVKISRICNALSIKVVAAPLPARISGEIRYNPEDESFKIKVNRYESSNRQRFSAAHELAHYLLHRDLIIKEGSIVDNVLFRSNVSNMVEAQANRLAADLLMPIHLLREYINAHEANQNDDTFIVEMAQDFGVSEMALRFRLGI</sequence>
<evidence type="ECO:0000313" key="2">
    <source>
        <dbReference type="EMBL" id="RIJ27102.1"/>
    </source>
</evidence>
<dbReference type="PANTHER" id="PTHR43236:SF1">
    <property type="entry name" value="BLL7220 PROTEIN"/>
    <property type="match status" value="1"/>
</dbReference>
<keyword evidence="3" id="KW-1185">Reference proteome</keyword>
<feature type="domain" description="IrrE N-terminal-like" evidence="1">
    <location>
        <begin position="59"/>
        <end position="192"/>
    </location>
</feature>
<proteinExistence type="predicted"/>
<dbReference type="Proteomes" id="UP000266385">
    <property type="component" value="Unassembled WGS sequence"/>
</dbReference>
<comment type="caution">
    <text evidence="2">The sequence shown here is derived from an EMBL/GenBank/DDBJ whole genome shotgun (WGS) entry which is preliminary data.</text>
</comment>
<dbReference type="PANTHER" id="PTHR43236">
    <property type="entry name" value="ANTITOXIN HIGA1"/>
    <property type="match status" value="1"/>
</dbReference>
<reference evidence="2 3" key="1">
    <citation type="submission" date="2018-08" db="EMBL/GenBank/DDBJ databases">
        <title>Henriciella mobilis sp. nov., isolated from seawater.</title>
        <authorList>
            <person name="Cheng H."/>
            <person name="Wu Y.-H."/>
            <person name="Xu X.-W."/>
            <person name="Guo L.-L."/>
        </authorList>
    </citation>
    <scope>NUCLEOTIDE SEQUENCE [LARGE SCALE GENOMIC DNA]</scope>
    <source>
        <strain evidence="2 3">JN25</strain>
    </source>
</reference>
<dbReference type="Pfam" id="PF06114">
    <property type="entry name" value="Peptidase_M78"/>
    <property type="match status" value="1"/>
</dbReference>
<evidence type="ECO:0000313" key="3">
    <source>
        <dbReference type="Proteomes" id="UP000266385"/>
    </source>
</evidence>
<gene>
    <name evidence="2" type="ORF">D1223_14805</name>
</gene>
<name>A0A399RBH2_9PROT</name>
<dbReference type="AlphaFoldDB" id="A0A399RBH2"/>
<dbReference type="InterPro" id="IPR010359">
    <property type="entry name" value="IrrE_HExxH"/>
</dbReference>
<dbReference type="EMBL" id="QWFX01000014">
    <property type="protein sequence ID" value="RIJ27102.1"/>
    <property type="molecule type" value="Genomic_DNA"/>
</dbReference>
<dbReference type="Gene3D" id="1.10.10.2910">
    <property type="match status" value="1"/>
</dbReference>
<dbReference type="InterPro" id="IPR052345">
    <property type="entry name" value="Rad_response_metalloprotease"/>
</dbReference>
<accession>A0A399RBH2</accession>
<evidence type="ECO:0000259" key="1">
    <source>
        <dbReference type="Pfam" id="PF06114"/>
    </source>
</evidence>